<organism evidence="6 7">
    <name type="scientific">Candidatus Roizmanbacteria bacterium RIFCSPHIGHO2_01_FULL_39_12c</name>
    <dbReference type="NCBI Taxonomy" id="1802031"/>
    <lineage>
        <taxon>Bacteria</taxon>
        <taxon>Candidatus Roizmaniibacteriota</taxon>
    </lineage>
</organism>
<evidence type="ECO:0000256" key="5">
    <source>
        <dbReference type="HAMAP-Rule" id="MF_00294"/>
    </source>
</evidence>
<dbReference type="PANTHER" id="PTHR43168">
    <property type="entry name" value="50S RIBOSOMAL PROTEIN L33, CHLOROPLASTIC"/>
    <property type="match status" value="1"/>
</dbReference>
<dbReference type="NCBIfam" id="NF001860">
    <property type="entry name" value="PRK00595.1"/>
    <property type="match status" value="1"/>
</dbReference>
<evidence type="ECO:0000256" key="1">
    <source>
        <dbReference type="ARBA" id="ARBA00007596"/>
    </source>
</evidence>
<comment type="caution">
    <text evidence="6">The sequence shown here is derived from an EMBL/GenBank/DDBJ whole genome shotgun (WGS) entry which is preliminary data.</text>
</comment>
<name>A0A1F7GE96_9BACT</name>
<sequence>MAKKGSRILVGLTCEVCKSQNYVVEKNKLNTQVALKLKKYCRGCKKHTTHKEKKKLD</sequence>
<dbReference type="NCBIfam" id="TIGR01023">
    <property type="entry name" value="rpmG_bact"/>
    <property type="match status" value="1"/>
</dbReference>
<comment type="similarity">
    <text evidence="1 5">Belongs to the bacterial ribosomal protein bL33 family.</text>
</comment>
<dbReference type="HAMAP" id="MF_00294">
    <property type="entry name" value="Ribosomal_bL33"/>
    <property type="match status" value="1"/>
</dbReference>
<dbReference type="Gene3D" id="2.20.28.120">
    <property type="entry name" value="Ribosomal protein L33"/>
    <property type="match status" value="1"/>
</dbReference>
<dbReference type="Pfam" id="PF00471">
    <property type="entry name" value="Ribosomal_L33"/>
    <property type="match status" value="1"/>
</dbReference>
<dbReference type="PANTHER" id="PTHR43168:SF2">
    <property type="entry name" value="LARGE RIBOSOMAL SUBUNIT PROTEIN BL33C"/>
    <property type="match status" value="1"/>
</dbReference>
<dbReference type="InterPro" id="IPR038584">
    <property type="entry name" value="Ribosomal_bL33_sf"/>
</dbReference>
<dbReference type="GO" id="GO:0006412">
    <property type="term" value="P:translation"/>
    <property type="evidence" value="ECO:0007669"/>
    <property type="project" value="UniProtKB-UniRule"/>
</dbReference>
<gene>
    <name evidence="5" type="primary">rpmG</name>
    <name evidence="6" type="ORF">A2774_02165</name>
</gene>
<evidence type="ECO:0000313" key="6">
    <source>
        <dbReference type="EMBL" id="OGK17183.1"/>
    </source>
</evidence>
<dbReference type="GO" id="GO:0003735">
    <property type="term" value="F:structural constituent of ribosome"/>
    <property type="evidence" value="ECO:0007669"/>
    <property type="project" value="InterPro"/>
</dbReference>
<dbReference type="Proteomes" id="UP000177208">
    <property type="component" value="Unassembled WGS sequence"/>
</dbReference>
<dbReference type="AlphaFoldDB" id="A0A1F7GE96"/>
<evidence type="ECO:0000256" key="2">
    <source>
        <dbReference type="ARBA" id="ARBA00022980"/>
    </source>
</evidence>
<dbReference type="InterPro" id="IPR011332">
    <property type="entry name" value="Ribosomal_zn-bd"/>
</dbReference>
<keyword evidence="3 5" id="KW-0687">Ribonucleoprotein</keyword>
<accession>A0A1F7GE96</accession>
<keyword evidence="2 5" id="KW-0689">Ribosomal protein</keyword>
<dbReference type="GO" id="GO:1990904">
    <property type="term" value="C:ribonucleoprotein complex"/>
    <property type="evidence" value="ECO:0007669"/>
    <property type="project" value="UniProtKB-KW"/>
</dbReference>
<evidence type="ECO:0000256" key="3">
    <source>
        <dbReference type="ARBA" id="ARBA00023274"/>
    </source>
</evidence>
<dbReference type="NCBIfam" id="NF001764">
    <property type="entry name" value="PRK00504.1"/>
    <property type="match status" value="1"/>
</dbReference>
<dbReference type="EMBL" id="MFZG01000010">
    <property type="protein sequence ID" value="OGK17183.1"/>
    <property type="molecule type" value="Genomic_DNA"/>
</dbReference>
<evidence type="ECO:0000256" key="4">
    <source>
        <dbReference type="ARBA" id="ARBA00035176"/>
    </source>
</evidence>
<evidence type="ECO:0000313" key="7">
    <source>
        <dbReference type="Proteomes" id="UP000177208"/>
    </source>
</evidence>
<proteinExistence type="inferred from homology"/>
<dbReference type="SUPFAM" id="SSF57829">
    <property type="entry name" value="Zn-binding ribosomal proteins"/>
    <property type="match status" value="1"/>
</dbReference>
<reference evidence="6 7" key="1">
    <citation type="journal article" date="2016" name="Nat. Commun.">
        <title>Thousands of microbial genomes shed light on interconnected biogeochemical processes in an aquifer system.</title>
        <authorList>
            <person name="Anantharaman K."/>
            <person name="Brown C.T."/>
            <person name="Hug L.A."/>
            <person name="Sharon I."/>
            <person name="Castelle C.J."/>
            <person name="Probst A.J."/>
            <person name="Thomas B.C."/>
            <person name="Singh A."/>
            <person name="Wilkins M.J."/>
            <person name="Karaoz U."/>
            <person name="Brodie E.L."/>
            <person name="Williams K.H."/>
            <person name="Hubbard S.S."/>
            <person name="Banfield J.F."/>
        </authorList>
    </citation>
    <scope>NUCLEOTIDE SEQUENCE [LARGE SCALE GENOMIC DNA]</scope>
</reference>
<dbReference type="GO" id="GO:0005840">
    <property type="term" value="C:ribosome"/>
    <property type="evidence" value="ECO:0007669"/>
    <property type="project" value="UniProtKB-KW"/>
</dbReference>
<protein>
    <recommendedName>
        <fullName evidence="4 5">Large ribosomal subunit protein bL33</fullName>
    </recommendedName>
</protein>
<dbReference type="InterPro" id="IPR001705">
    <property type="entry name" value="Ribosomal_bL33"/>
</dbReference>
<dbReference type="GO" id="GO:0005737">
    <property type="term" value="C:cytoplasm"/>
    <property type="evidence" value="ECO:0007669"/>
    <property type="project" value="UniProtKB-ARBA"/>
</dbReference>